<gene>
    <name evidence="1" type="ORF">LOD99_9802</name>
</gene>
<evidence type="ECO:0000313" key="1">
    <source>
        <dbReference type="EMBL" id="KAI6661850.1"/>
    </source>
</evidence>
<keyword evidence="2" id="KW-1185">Reference proteome</keyword>
<comment type="caution">
    <text evidence="1">The sequence shown here is derived from an EMBL/GenBank/DDBJ whole genome shotgun (WGS) entry which is preliminary data.</text>
</comment>
<dbReference type="Proteomes" id="UP001165289">
    <property type="component" value="Unassembled WGS sequence"/>
</dbReference>
<dbReference type="EMBL" id="JAKMXF010000005">
    <property type="protein sequence ID" value="KAI6661850.1"/>
    <property type="molecule type" value="Genomic_DNA"/>
</dbReference>
<accession>A0AAV7KLX8</accession>
<name>A0AAV7KLX8_9METZ</name>
<sequence>MSNTSTRQYTFPILQKVADLRDVTISRSNITLYLNPAKPIDRPTSEEFPLTFKIADGLDGSGCHTIYNQPTTNTFTNSLNLFCFKPISIHTVQTVLFGRINPLIHPSLKDLFYCAATECEENIRSFMESMIYPDTAMLQNGITLENSVVNVYIIRSMFDGKMAAILSGARGASCEMCTAVDKDLKDQNLVLEGFPINRKITNAIDSVW</sequence>
<evidence type="ECO:0000313" key="2">
    <source>
        <dbReference type="Proteomes" id="UP001165289"/>
    </source>
</evidence>
<dbReference type="AlphaFoldDB" id="A0AAV7KLX8"/>
<protein>
    <submittedName>
        <fullName evidence="1">Uncharacterized protein</fullName>
    </submittedName>
</protein>
<organism evidence="1 2">
    <name type="scientific">Oopsacas minuta</name>
    <dbReference type="NCBI Taxonomy" id="111878"/>
    <lineage>
        <taxon>Eukaryota</taxon>
        <taxon>Metazoa</taxon>
        <taxon>Porifera</taxon>
        <taxon>Hexactinellida</taxon>
        <taxon>Hexasterophora</taxon>
        <taxon>Lyssacinosida</taxon>
        <taxon>Leucopsacidae</taxon>
        <taxon>Oopsacas</taxon>
    </lineage>
</organism>
<proteinExistence type="predicted"/>
<reference evidence="1 2" key="1">
    <citation type="journal article" date="2023" name="BMC Biol.">
        <title>The compact genome of the sponge Oopsacas minuta (Hexactinellida) is lacking key metazoan core genes.</title>
        <authorList>
            <person name="Santini S."/>
            <person name="Schenkelaars Q."/>
            <person name="Jourda C."/>
            <person name="Duchesne M."/>
            <person name="Belahbib H."/>
            <person name="Rocher C."/>
            <person name="Selva M."/>
            <person name="Riesgo A."/>
            <person name="Vervoort M."/>
            <person name="Leys S.P."/>
            <person name="Kodjabachian L."/>
            <person name="Le Bivic A."/>
            <person name="Borchiellini C."/>
            <person name="Claverie J.M."/>
            <person name="Renard E."/>
        </authorList>
    </citation>
    <scope>NUCLEOTIDE SEQUENCE [LARGE SCALE GENOMIC DNA]</scope>
    <source>
        <strain evidence="1">SPO-2</strain>
    </source>
</reference>